<proteinExistence type="predicted"/>
<keyword evidence="2" id="KW-1185">Reference proteome</keyword>
<gene>
    <name evidence="1" type="ORF">bsdtw1_03558</name>
</gene>
<evidence type="ECO:0000313" key="2">
    <source>
        <dbReference type="Proteomes" id="UP000580568"/>
    </source>
</evidence>
<comment type="caution">
    <text evidence="1">The sequence shown here is derived from an EMBL/GenBank/DDBJ whole genome shotgun (WGS) entry which is preliminary data.</text>
</comment>
<evidence type="ECO:0000313" key="1">
    <source>
        <dbReference type="EMBL" id="GFP77430.1"/>
    </source>
</evidence>
<dbReference type="RefSeq" id="WP_183278801.1">
    <property type="nucleotide sequence ID" value="NZ_BLZR01000001.1"/>
</dbReference>
<dbReference type="EMBL" id="BLZR01000001">
    <property type="protein sequence ID" value="GFP77430.1"/>
    <property type="molecule type" value="Genomic_DNA"/>
</dbReference>
<organism evidence="1 2">
    <name type="scientific">Clostridium fungisolvens</name>
    <dbReference type="NCBI Taxonomy" id="1604897"/>
    <lineage>
        <taxon>Bacteria</taxon>
        <taxon>Bacillati</taxon>
        <taxon>Bacillota</taxon>
        <taxon>Clostridia</taxon>
        <taxon>Eubacteriales</taxon>
        <taxon>Clostridiaceae</taxon>
        <taxon>Clostridium</taxon>
    </lineage>
</organism>
<reference evidence="1 2" key="1">
    <citation type="submission" date="2020-07" db="EMBL/GenBank/DDBJ databases">
        <title>A new beta-1,3-glucan-decomposing anaerobic bacterium isolated from anoxic soil subjected to biological soil disinfestation.</title>
        <authorList>
            <person name="Ueki A."/>
            <person name="Tonouchi A."/>
        </authorList>
    </citation>
    <scope>NUCLEOTIDE SEQUENCE [LARGE SCALE GENOMIC DNA]</scope>
    <source>
        <strain evidence="1 2">TW1</strain>
    </source>
</reference>
<accession>A0A6V8SKH9</accession>
<protein>
    <submittedName>
        <fullName evidence="1">Uncharacterized protein</fullName>
    </submittedName>
</protein>
<dbReference type="AlphaFoldDB" id="A0A6V8SKH9"/>
<sequence>MPRPILSNNINHQEKLDLSIKSTSNTRMAMDLLTLEKRLRVKRSNEYMDAIEKLDIGGCEHCKKQFDDCVNVIKDEFKDIPEEHNLVGLLAKCYLGDRYDVHTVDFMGNIVTHYLINESLPSLMEKARGLALHGGYKFIEVYTDILCAVKSDGTVNIVK</sequence>
<dbReference type="Proteomes" id="UP000580568">
    <property type="component" value="Unassembled WGS sequence"/>
</dbReference>
<name>A0A6V8SKH9_9CLOT</name>